<dbReference type="PIRSF" id="PIRSF031509">
    <property type="entry name" value="Cell_wall_LiaF/YvqF"/>
    <property type="match status" value="1"/>
</dbReference>
<dbReference type="InterPro" id="IPR016975">
    <property type="entry name" value="Cell_wall_LiaF"/>
</dbReference>
<dbReference type="Proteomes" id="UP000199488">
    <property type="component" value="Unassembled WGS sequence"/>
</dbReference>
<dbReference type="InterPro" id="IPR024425">
    <property type="entry name" value="LiaF-like_C"/>
</dbReference>
<dbReference type="RefSeq" id="WP_091613292.1">
    <property type="nucleotide sequence ID" value="NZ_FNNC01000002.1"/>
</dbReference>
<evidence type="ECO:0000259" key="2">
    <source>
        <dbReference type="Pfam" id="PF09922"/>
    </source>
</evidence>
<keyword evidence="4" id="KW-1185">Reference proteome</keyword>
<feature type="transmembrane region" description="Helical" evidence="1">
    <location>
        <begin position="12"/>
        <end position="45"/>
    </location>
</feature>
<gene>
    <name evidence="3" type="ORF">SAMN05421781_1549</name>
</gene>
<name>A0A1H2TRV9_9BACI</name>
<evidence type="ECO:0000256" key="1">
    <source>
        <dbReference type="SAM" id="Phobius"/>
    </source>
</evidence>
<dbReference type="STRING" id="1122204.SAMN05421781_1549"/>
<accession>A0A1H2TRV9</accession>
<dbReference type="GO" id="GO:0016020">
    <property type="term" value="C:membrane"/>
    <property type="evidence" value="ECO:0007669"/>
    <property type="project" value="InterPro"/>
</dbReference>
<dbReference type="Pfam" id="PF09922">
    <property type="entry name" value="LiaF-like_C"/>
    <property type="match status" value="1"/>
</dbReference>
<feature type="transmembrane region" description="Helical" evidence="1">
    <location>
        <begin position="57"/>
        <end position="89"/>
    </location>
</feature>
<keyword evidence="1" id="KW-0812">Transmembrane</keyword>
<evidence type="ECO:0000313" key="3">
    <source>
        <dbReference type="EMBL" id="SDW46630.1"/>
    </source>
</evidence>
<protein>
    <submittedName>
        <fullName evidence="3">Lia operon protein LiaF</fullName>
    </submittedName>
</protein>
<dbReference type="NCBIfam" id="NF040535">
    <property type="entry name" value="LiaF_C_term"/>
    <property type="match status" value="1"/>
</dbReference>
<dbReference type="AlphaFoldDB" id="A0A1H2TRV9"/>
<keyword evidence="1" id="KW-1133">Transmembrane helix</keyword>
<sequence length="240" mass="27579">MFSHISTKMIQFVFFTGILLFILEFFSDGAGLLPVLFFFALFIFIGKRTKRRTLSAIFWWTGWIGLGLTAVTLWAVQFWVIAFFVLLLLQMRRSGREPVEEQAEVEELAGRVENYEREQLLDNRLWGREKVGRKPFHWKDINVIGGVGDKIVDATNTVLPAQAVIIVRHGLGSVTVYVPYEVNVVIRHSTVYGRVRLFGKEEAKRWNQTVTYRAPAADEEASTLYIFTSLLSGDLEVERR</sequence>
<keyword evidence="1" id="KW-0472">Membrane</keyword>
<dbReference type="InterPro" id="IPR047793">
    <property type="entry name" value="LiaF_C"/>
</dbReference>
<evidence type="ECO:0000313" key="4">
    <source>
        <dbReference type="Proteomes" id="UP000199488"/>
    </source>
</evidence>
<dbReference type="EMBL" id="FNNC01000002">
    <property type="protein sequence ID" value="SDW46630.1"/>
    <property type="molecule type" value="Genomic_DNA"/>
</dbReference>
<dbReference type="OrthoDB" id="2351415at2"/>
<feature type="domain" description="Cell wall-active antibiotics response LiaF-like C-terminal" evidence="2">
    <location>
        <begin position="127"/>
        <end position="237"/>
    </location>
</feature>
<organism evidence="3 4">
    <name type="scientific">Marinococcus luteus</name>
    <dbReference type="NCBI Taxonomy" id="1122204"/>
    <lineage>
        <taxon>Bacteria</taxon>
        <taxon>Bacillati</taxon>
        <taxon>Bacillota</taxon>
        <taxon>Bacilli</taxon>
        <taxon>Bacillales</taxon>
        <taxon>Bacillaceae</taxon>
        <taxon>Marinococcus</taxon>
    </lineage>
</organism>
<proteinExistence type="predicted"/>
<reference evidence="3 4" key="1">
    <citation type="submission" date="2016-10" db="EMBL/GenBank/DDBJ databases">
        <authorList>
            <person name="de Groot N.N."/>
        </authorList>
    </citation>
    <scope>NUCLEOTIDE SEQUENCE [LARGE SCALE GENOMIC DNA]</scope>
    <source>
        <strain evidence="3 4">DSM 23126</strain>
    </source>
</reference>